<dbReference type="EMBL" id="CM001879">
    <property type="protein sequence ID" value="EOX95089.1"/>
    <property type="molecule type" value="Genomic_DNA"/>
</dbReference>
<keyword evidence="2" id="KW-1185">Reference proteome</keyword>
<gene>
    <name evidence="1" type="ORF">TCM_004659</name>
</gene>
<dbReference type="Gramene" id="EOX95089">
    <property type="protein sequence ID" value="EOX95089"/>
    <property type="gene ID" value="TCM_004659"/>
</dbReference>
<proteinExistence type="predicted"/>
<dbReference type="HOGENOM" id="CLU_2531974_0_0_1"/>
<organism evidence="1 2">
    <name type="scientific">Theobroma cacao</name>
    <name type="common">Cacao</name>
    <name type="synonym">Cocoa</name>
    <dbReference type="NCBI Taxonomy" id="3641"/>
    <lineage>
        <taxon>Eukaryota</taxon>
        <taxon>Viridiplantae</taxon>
        <taxon>Streptophyta</taxon>
        <taxon>Embryophyta</taxon>
        <taxon>Tracheophyta</taxon>
        <taxon>Spermatophyta</taxon>
        <taxon>Magnoliopsida</taxon>
        <taxon>eudicotyledons</taxon>
        <taxon>Gunneridae</taxon>
        <taxon>Pentapetalae</taxon>
        <taxon>rosids</taxon>
        <taxon>malvids</taxon>
        <taxon>Malvales</taxon>
        <taxon>Malvaceae</taxon>
        <taxon>Byttnerioideae</taxon>
        <taxon>Theobroma</taxon>
    </lineage>
</organism>
<evidence type="ECO:0000313" key="2">
    <source>
        <dbReference type="Proteomes" id="UP000026915"/>
    </source>
</evidence>
<sequence>MGHTSFFGYPNLLIPVIVSGYICPKLRRNPEASTNRPWIWTMDWCRMEASAHSLIAIHYEGRPHTAIRESYYEILTKGKVRRFD</sequence>
<accession>A0A061DQJ8</accession>
<dbReference type="Proteomes" id="UP000026915">
    <property type="component" value="Chromosome 1"/>
</dbReference>
<evidence type="ECO:0000313" key="1">
    <source>
        <dbReference type="EMBL" id="EOX95089.1"/>
    </source>
</evidence>
<name>A0A061DQJ8_THECC</name>
<dbReference type="AlphaFoldDB" id="A0A061DQJ8"/>
<dbReference type="InParanoid" id="A0A061DQJ8"/>
<protein>
    <submittedName>
        <fullName evidence="1">Uncharacterized protein</fullName>
    </submittedName>
</protein>
<reference evidence="1 2" key="1">
    <citation type="journal article" date="2013" name="Genome Biol.">
        <title>The genome sequence of the most widely cultivated cacao type and its use to identify candidate genes regulating pod color.</title>
        <authorList>
            <person name="Motamayor J.C."/>
            <person name="Mockaitis K."/>
            <person name="Schmutz J."/>
            <person name="Haiminen N."/>
            <person name="Iii D.L."/>
            <person name="Cornejo O."/>
            <person name="Findley S.D."/>
            <person name="Zheng P."/>
            <person name="Utro F."/>
            <person name="Royaert S."/>
            <person name="Saski C."/>
            <person name="Jenkins J."/>
            <person name="Podicheti R."/>
            <person name="Zhao M."/>
            <person name="Scheffler B.E."/>
            <person name="Stack J.C."/>
            <person name="Feltus F.A."/>
            <person name="Mustiga G.M."/>
            <person name="Amores F."/>
            <person name="Phillips W."/>
            <person name="Marelli J.P."/>
            <person name="May G.D."/>
            <person name="Shapiro H."/>
            <person name="Ma J."/>
            <person name="Bustamante C.D."/>
            <person name="Schnell R.J."/>
            <person name="Main D."/>
            <person name="Gilbert D."/>
            <person name="Parida L."/>
            <person name="Kuhn D.N."/>
        </authorList>
    </citation>
    <scope>NUCLEOTIDE SEQUENCE [LARGE SCALE GENOMIC DNA]</scope>
    <source>
        <strain evidence="2">cv. Matina 1-6</strain>
    </source>
</reference>